<evidence type="ECO:0000313" key="1">
    <source>
        <dbReference type="EMBL" id="CAB9494895.1"/>
    </source>
</evidence>
<evidence type="ECO:0000313" key="2">
    <source>
        <dbReference type="Proteomes" id="UP000509458"/>
    </source>
</evidence>
<accession>A0A6T9Y682</accession>
<name>A0A6T9Y682_ALTMA</name>
<organism evidence="1 2">
    <name type="scientific">Alteromonas macleodii</name>
    <name type="common">Pseudoalteromonas macleodii</name>
    <dbReference type="NCBI Taxonomy" id="28108"/>
    <lineage>
        <taxon>Bacteria</taxon>
        <taxon>Pseudomonadati</taxon>
        <taxon>Pseudomonadota</taxon>
        <taxon>Gammaproteobacteria</taxon>
        <taxon>Alteromonadales</taxon>
        <taxon>Alteromonadaceae</taxon>
        <taxon>Alteromonas/Salinimonas group</taxon>
        <taxon>Alteromonas</taxon>
    </lineage>
</organism>
<protein>
    <submittedName>
        <fullName evidence="1">Uncharacterized protein</fullName>
    </submittedName>
</protein>
<dbReference type="EMBL" id="LR812090">
    <property type="protein sequence ID" value="CAB9494895.1"/>
    <property type="molecule type" value="Genomic_DNA"/>
</dbReference>
<dbReference type="Proteomes" id="UP000509458">
    <property type="component" value="Chromosome"/>
</dbReference>
<sequence>MCGKCIEGCYLAGWRNGAYSFEHMQEDPEFMGLDVMAAHGFVEIVCSPGTSIEDIKALGLNSSPMMAWAGYVYSTSSPHASIDLACYDCYLESQKANRYSTDSEWVELNARYPIVALFLDNLTLQNIGNHSDAALLNEIESFLLAIHGNGYYTFEFVTSMFADEGVFPIVELSRHAKPSLFVDHALEIFLLTEHLLHYRYLSWALKAALSVDLTCDFDSYHMSWRRYTANRVLQNLNIDDMKTLGGTLALNTIHAVCQRNVENKPLLKALLNVVKDCKGDTYIEPKKLASQIATLLSV</sequence>
<dbReference type="RefSeq" id="WP_179984189.1">
    <property type="nucleotide sequence ID" value="NZ_LR812090.1"/>
</dbReference>
<proteinExistence type="predicted"/>
<dbReference type="AlphaFoldDB" id="A0A6T9Y682"/>
<gene>
    <name evidence="1" type="ORF">ALFOR1_40273</name>
</gene>
<reference evidence="1 2" key="1">
    <citation type="submission" date="2020-06" db="EMBL/GenBank/DDBJ databases">
        <authorList>
            <person name="Duchaud E."/>
        </authorList>
    </citation>
    <scope>NUCLEOTIDE SEQUENCE [LARGE SCALE GENOMIC DNA]</scope>
    <source>
        <strain evidence="1">Alteromonas fortis</strain>
    </source>
</reference>